<dbReference type="KEGG" id="ttc:FOKN1_1398"/>
<dbReference type="Proteomes" id="UP000218765">
    <property type="component" value="Chromosome"/>
</dbReference>
<reference evidence="2 3" key="1">
    <citation type="submission" date="2017-05" db="EMBL/GenBank/DDBJ databases">
        <title>Thiocyanate degradation by Thiohalobacter thiocyanaticus FOKN1.</title>
        <authorList>
            <person name="Oshiki M."/>
            <person name="Fukushima T."/>
            <person name="Kawano S."/>
            <person name="Nakagawa J."/>
        </authorList>
    </citation>
    <scope>NUCLEOTIDE SEQUENCE [LARGE SCALE GENOMIC DNA]</scope>
    <source>
        <strain evidence="2 3">FOKN1</strain>
    </source>
</reference>
<protein>
    <submittedName>
        <fullName evidence="2">Phosphoribulokinase</fullName>
    </submittedName>
</protein>
<organism evidence="2 3">
    <name type="scientific">Thiohalobacter thiocyanaticus</name>
    <dbReference type="NCBI Taxonomy" id="585455"/>
    <lineage>
        <taxon>Bacteria</taxon>
        <taxon>Pseudomonadati</taxon>
        <taxon>Pseudomonadota</taxon>
        <taxon>Gammaproteobacteria</taxon>
        <taxon>Thiohalobacterales</taxon>
        <taxon>Thiohalobacteraceae</taxon>
        <taxon>Thiohalobacter</taxon>
    </lineage>
</organism>
<feature type="compositionally biased region" description="Polar residues" evidence="1">
    <location>
        <begin position="92"/>
        <end position="108"/>
    </location>
</feature>
<sequence>MKSDGGDTGHIKPCLIRACRAPAYFDMGETLFNRYIKPLIPTDIRFGERGVFYRKVDLDWALEEYLRRSGQSGHDRNIPMEETCESIPDCQNAVTPRTGRSTKQSSTGGRKLSYAKARAARITN</sequence>
<dbReference type="EMBL" id="AP018052">
    <property type="protein sequence ID" value="BAZ93796.1"/>
    <property type="molecule type" value="Genomic_DNA"/>
</dbReference>
<accession>A0A1Z4VQ82</accession>
<feature type="region of interest" description="Disordered" evidence="1">
    <location>
        <begin position="90"/>
        <end position="124"/>
    </location>
</feature>
<keyword evidence="3" id="KW-1185">Reference proteome</keyword>
<gene>
    <name evidence="2" type="ORF">FOKN1_1398</name>
</gene>
<dbReference type="GO" id="GO:0016301">
    <property type="term" value="F:kinase activity"/>
    <property type="evidence" value="ECO:0007669"/>
    <property type="project" value="UniProtKB-KW"/>
</dbReference>
<proteinExistence type="predicted"/>
<evidence type="ECO:0000313" key="2">
    <source>
        <dbReference type="EMBL" id="BAZ93796.1"/>
    </source>
</evidence>
<keyword evidence="2" id="KW-0808">Transferase</keyword>
<name>A0A1Z4VQ82_9GAMM</name>
<keyword evidence="2" id="KW-0418">Kinase</keyword>
<evidence type="ECO:0000256" key="1">
    <source>
        <dbReference type="SAM" id="MobiDB-lite"/>
    </source>
</evidence>
<dbReference type="AlphaFoldDB" id="A0A1Z4VQ82"/>
<evidence type="ECO:0000313" key="3">
    <source>
        <dbReference type="Proteomes" id="UP000218765"/>
    </source>
</evidence>